<dbReference type="InterPro" id="IPR008271">
    <property type="entry name" value="Ser/Thr_kinase_AS"/>
</dbReference>
<evidence type="ECO:0000256" key="9">
    <source>
        <dbReference type="ARBA" id="ARBA00022840"/>
    </source>
</evidence>
<organism evidence="16 17">
    <name type="scientific">Clathrus columnatus</name>
    <dbReference type="NCBI Taxonomy" id="1419009"/>
    <lineage>
        <taxon>Eukaryota</taxon>
        <taxon>Fungi</taxon>
        <taxon>Dikarya</taxon>
        <taxon>Basidiomycota</taxon>
        <taxon>Agaricomycotina</taxon>
        <taxon>Agaricomycetes</taxon>
        <taxon>Phallomycetidae</taxon>
        <taxon>Phallales</taxon>
        <taxon>Clathraceae</taxon>
        <taxon>Clathrus</taxon>
    </lineage>
</organism>
<keyword evidence="7" id="KW-0547">Nucleotide-binding</keyword>
<keyword evidence="3" id="KW-0813">Transport</keyword>
<dbReference type="InterPro" id="IPR011009">
    <property type="entry name" value="Kinase-like_dom_sf"/>
</dbReference>
<accession>A0AAV5AFQ5</accession>
<keyword evidence="5" id="KW-0808">Transferase</keyword>
<dbReference type="GO" id="GO:0005737">
    <property type="term" value="C:cytoplasm"/>
    <property type="evidence" value="ECO:0007669"/>
    <property type="project" value="TreeGrafter"/>
</dbReference>
<proteinExistence type="inferred from homology"/>
<dbReference type="GO" id="GO:0005254">
    <property type="term" value="F:chloride channel activity"/>
    <property type="evidence" value="ECO:0007669"/>
    <property type="project" value="InterPro"/>
</dbReference>
<feature type="compositionally biased region" description="Low complexity" evidence="13">
    <location>
        <begin position="310"/>
        <end position="322"/>
    </location>
</feature>
<comment type="caution">
    <text evidence="16">The sequence shown here is derived from an EMBL/GenBank/DDBJ whole genome shotgun (WGS) entry which is preliminary data.</text>
</comment>
<evidence type="ECO:0000256" key="12">
    <source>
        <dbReference type="ARBA" id="ARBA00023136"/>
    </source>
</evidence>
<evidence type="ECO:0000313" key="16">
    <source>
        <dbReference type="EMBL" id="GJJ11963.1"/>
    </source>
</evidence>
<keyword evidence="4" id="KW-0723">Serine/threonine-protein kinase</keyword>
<keyword evidence="9" id="KW-0067">ATP-binding</keyword>
<feature type="transmembrane region" description="Helical" evidence="14">
    <location>
        <begin position="47"/>
        <end position="69"/>
    </location>
</feature>
<keyword evidence="10 14" id="KW-1133">Transmembrane helix</keyword>
<dbReference type="Proteomes" id="UP001050691">
    <property type="component" value="Unassembled WGS sequence"/>
</dbReference>
<dbReference type="Pfam" id="PF25539">
    <property type="entry name" value="Bestrophin_2"/>
    <property type="match status" value="1"/>
</dbReference>
<evidence type="ECO:0000256" key="4">
    <source>
        <dbReference type="ARBA" id="ARBA00022527"/>
    </source>
</evidence>
<feature type="transmembrane region" description="Helical" evidence="14">
    <location>
        <begin position="75"/>
        <end position="95"/>
    </location>
</feature>
<keyword evidence="8" id="KW-0418">Kinase</keyword>
<gene>
    <name evidence="16" type="ORF">Clacol_006201</name>
</gene>
<protein>
    <recommendedName>
        <fullName evidence="15">Protein kinase domain-containing protein</fullName>
    </recommendedName>
</protein>
<dbReference type="Gene3D" id="1.10.510.10">
    <property type="entry name" value="Transferase(Phosphotransferase) domain 1"/>
    <property type="match status" value="1"/>
</dbReference>
<evidence type="ECO:0000256" key="1">
    <source>
        <dbReference type="ARBA" id="ARBA00004141"/>
    </source>
</evidence>
<dbReference type="EMBL" id="BPWL01000007">
    <property type="protein sequence ID" value="GJJ11963.1"/>
    <property type="molecule type" value="Genomic_DNA"/>
</dbReference>
<reference evidence="16" key="1">
    <citation type="submission" date="2021-10" db="EMBL/GenBank/DDBJ databases">
        <title>De novo Genome Assembly of Clathrus columnatus (Basidiomycota, Fungi) Using Illumina and Nanopore Sequence Data.</title>
        <authorList>
            <person name="Ogiso-Tanaka E."/>
            <person name="Itagaki H."/>
            <person name="Hosoya T."/>
            <person name="Hosaka K."/>
        </authorList>
    </citation>
    <scope>NUCLEOTIDE SEQUENCE</scope>
    <source>
        <strain evidence="16">MO-923</strain>
    </source>
</reference>
<feature type="compositionally biased region" description="Basic and acidic residues" evidence="13">
    <location>
        <begin position="388"/>
        <end position="398"/>
    </location>
</feature>
<dbReference type="GO" id="GO:0004674">
    <property type="term" value="F:protein serine/threonine kinase activity"/>
    <property type="evidence" value="ECO:0007669"/>
    <property type="project" value="UniProtKB-KW"/>
</dbReference>
<dbReference type="GO" id="GO:0035556">
    <property type="term" value="P:intracellular signal transduction"/>
    <property type="evidence" value="ECO:0007669"/>
    <property type="project" value="TreeGrafter"/>
</dbReference>
<dbReference type="InterPro" id="IPR044669">
    <property type="entry name" value="YneE/VCCN1/2-like"/>
</dbReference>
<dbReference type="PANTHER" id="PTHR24346">
    <property type="entry name" value="MAP/MICROTUBULE AFFINITY-REGULATING KINASE"/>
    <property type="match status" value="1"/>
</dbReference>
<dbReference type="GO" id="GO:0005524">
    <property type="term" value="F:ATP binding"/>
    <property type="evidence" value="ECO:0007669"/>
    <property type="project" value="UniProtKB-KW"/>
</dbReference>
<evidence type="ECO:0000256" key="5">
    <source>
        <dbReference type="ARBA" id="ARBA00022679"/>
    </source>
</evidence>
<evidence type="ECO:0000256" key="6">
    <source>
        <dbReference type="ARBA" id="ARBA00022692"/>
    </source>
</evidence>
<dbReference type="PROSITE" id="PS50011">
    <property type="entry name" value="PROTEIN_KINASE_DOM"/>
    <property type="match status" value="1"/>
</dbReference>
<feature type="region of interest" description="Disordered" evidence="13">
    <location>
        <begin position="383"/>
        <end position="407"/>
    </location>
</feature>
<dbReference type="PANTHER" id="PTHR24346:SF82">
    <property type="entry name" value="KP78A-RELATED"/>
    <property type="match status" value="1"/>
</dbReference>
<evidence type="ECO:0000259" key="15">
    <source>
        <dbReference type="PROSITE" id="PS50011"/>
    </source>
</evidence>
<dbReference type="InterPro" id="IPR000719">
    <property type="entry name" value="Prot_kinase_dom"/>
</dbReference>
<dbReference type="GO" id="GO:0016020">
    <property type="term" value="C:membrane"/>
    <property type="evidence" value="ECO:0007669"/>
    <property type="project" value="UniProtKB-SubCell"/>
</dbReference>
<dbReference type="AlphaFoldDB" id="A0AAV5AFQ5"/>
<evidence type="ECO:0000256" key="8">
    <source>
        <dbReference type="ARBA" id="ARBA00022777"/>
    </source>
</evidence>
<evidence type="ECO:0000256" key="3">
    <source>
        <dbReference type="ARBA" id="ARBA00022448"/>
    </source>
</evidence>
<evidence type="ECO:0000256" key="7">
    <source>
        <dbReference type="ARBA" id="ARBA00022741"/>
    </source>
</evidence>
<dbReference type="SUPFAM" id="SSF56112">
    <property type="entry name" value="Protein kinase-like (PK-like)"/>
    <property type="match status" value="1"/>
</dbReference>
<keyword evidence="17" id="KW-1185">Reference proteome</keyword>
<evidence type="ECO:0000313" key="17">
    <source>
        <dbReference type="Proteomes" id="UP001050691"/>
    </source>
</evidence>
<evidence type="ECO:0000256" key="13">
    <source>
        <dbReference type="SAM" id="MobiDB-lite"/>
    </source>
</evidence>
<dbReference type="Pfam" id="PF00069">
    <property type="entry name" value="Pkinase"/>
    <property type="match status" value="1"/>
</dbReference>
<dbReference type="SMART" id="SM00220">
    <property type="entry name" value="S_TKc"/>
    <property type="match status" value="1"/>
</dbReference>
<comment type="similarity">
    <text evidence="2">Belongs to the protein kinase superfamily. CAMK Ser/Thr protein kinase family. NIM1 subfamily.</text>
</comment>
<sequence>MATPAGFSSSFSVASLANTLKKPLTMSGKKIGKYSWLPDILRIRGTVLTRIIGPVLTVTVFATLVALLYDRGYNVTLSNSVTPLLAVVVGLLLVFRNTTSYDRYYEGRKDFGTMMSTIRNLARLIWINVNVTDVNSSVSPHTLKEEKINVLKLLLGYAIAVKHHLRGEEGTDWEDFKGVLPKEFNASPSLGYRETNANGGYSTSASTMGQSAGARVMGDSHGVAPGEVTPLLTDSHQTVEFYPYGDLLSLPLPAVIAHEVTRMLYKFRRGGNLDVIGPAGELTNISDDCVKLDSIPKHVVLEDLPSQISSPIVSSPVTTPSPSTSPPSTPEYIQDLSLDEPLGFSPGMIVGPVLLLRPMGLGAFSSVWLAKPLDDQLSHLNGCSNDELSQKTKKDERPSLGLRPPVDDPLERSKSIYLRARKGIDRTRHQRPESIVVAVKMIDRKLCESNERTRTSFLREVEILRHISHPNIVSYLHSFTIQTHHCLILEALEGGELFSILERDEDYERVTEPLIRRVFGELCHAVGWMHSVGLVHRDIKLENILFVANPFLPHSSSMPLIKLTDFGLSRFIDPAAPLLTARCGSESYAAPELILGKPYDGRQTDAWACGVVLYAMAMRGLPFDREGDERGGRTAYLMRIVMGEYSWSEDERDHDHDQSIRRFTSPGLKAVVGQLLVRDVRKRAAIKELWTESWMTGEGAPPPPLDLTEFNDKPIHYEDLPNVAKEESL</sequence>
<evidence type="ECO:0000256" key="11">
    <source>
        <dbReference type="ARBA" id="ARBA00023065"/>
    </source>
</evidence>
<comment type="subcellular location">
    <subcellularLocation>
        <location evidence="1">Membrane</location>
        <topology evidence="1">Multi-pass membrane protein</topology>
    </subcellularLocation>
</comment>
<evidence type="ECO:0000256" key="2">
    <source>
        <dbReference type="ARBA" id="ARBA00010791"/>
    </source>
</evidence>
<evidence type="ECO:0000256" key="14">
    <source>
        <dbReference type="SAM" id="Phobius"/>
    </source>
</evidence>
<keyword evidence="11" id="KW-0406">Ion transport</keyword>
<keyword evidence="12 14" id="KW-0472">Membrane</keyword>
<keyword evidence="6 14" id="KW-0812">Transmembrane</keyword>
<feature type="domain" description="Protein kinase" evidence="15">
    <location>
        <begin position="353"/>
        <end position="695"/>
    </location>
</feature>
<name>A0AAV5AFQ5_9AGAM</name>
<feature type="region of interest" description="Disordered" evidence="13">
    <location>
        <begin position="310"/>
        <end position="333"/>
    </location>
</feature>
<dbReference type="PROSITE" id="PS00108">
    <property type="entry name" value="PROTEIN_KINASE_ST"/>
    <property type="match status" value="1"/>
</dbReference>
<evidence type="ECO:0000256" key="10">
    <source>
        <dbReference type="ARBA" id="ARBA00022989"/>
    </source>
</evidence>